<keyword evidence="8 10" id="KW-0804">Transcription</keyword>
<name>A0A1W0WD46_HYPEX</name>
<dbReference type="InterPro" id="IPR007207">
    <property type="entry name" value="Not_N"/>
</dbReference>
<reference evidence="16" key="1">
    <citation type="submission" date="2017-01" db="EMBL/GenBank/DDBJ databases">
        <title>Comparative genomics of anhydrobiosis in the tardigrade Hypsibius dujardini.</title>
        <authorList>
            <person name="Yoshida Y."/>
            <person name="Koutsovoulos G."/>
            <person name="Laetsch D."/>
            <person name="Stevens L."/>
            <person name="Kumar S."/>
            <person name="Horikawa D."/>
            <person name="Ishino K."/>
            <person name="Komine S."/>
            <person name="Tomita M."/>
            <person name="Blaxter M."/>
            <person name="Arakawa K."/>
        </authorList>
    </citation>
    <scope>NUCLEOTIDE SEQUENCE [LARGE SCALE GENOMIC DNA]</scope>
    <source>
        <strain evidence="16">Z151</strain>
    </source>
</reference>
<keyword evidence="4 10" id="KW-0963">Cytoplasm</keyword>
<comment type="similarity">
    <text evidence="3 10">Belongs to the CNOT2/3/5 family.</text>
</comment>
<feature type="domain" description="NOT2/NOT3/NOT5 C-terminal" evidence="14">
    <location>
        <begin position="674"/>
        <end position="759"/>
    </location>
</feature>
<evidence type="ECO:0000256" key="6">
    <source>
        <dbReference type="ARBA" id="ARBA00022553"/>
    </source>
</evidence>
<organism evidence="15 16">
    <name type="scientific">Hypsibius exemplaris</name>
    <name type="common">Freshwater tardigrade</name>
    <dbReference type="NCBI Taxonomy" id="2072580"/>
    <lineage>
        <taxon>Eukaryota</taxon>
        <taxon>Metazoa</taxon>
        <taxon>Ecdysozoa</taxon>
        <taxon>Tardigrada</taxon>
        <taxon>Eutardigrada</taxon>
        <taxon>Parachela</taxon>
        <taxon>Hypsibioidea</taxon>
        <taxon>Hypsibiidae</taxon>
        <taxon>Hypsibius</taxon>
    </lineage>
</organism>
<keyword evidence="11" id="KW-0175">Coiled coil</keyword>
<keyword evidence="16" id="KW-1185">Reference proteome</keyword>
<feature type="region of interest" description="Disordered" evidence="12">
    <location>
        <begin position="478"/>
        <end position="513"/>
    </location>
</feature>
<feature type="domain" description="CCR4-Not complex component Not N-terminal" evidence="13">
    <location>
        <begin position="4"/>
        <end position="231"/>
    </location>
</feature>
<sequence length="772" mass="85644">MSDKRKLHCEMDRTFKKIQEGLEVFDLTWVALLEADTFKVREKYEEEVNNQIKKLQRLRDLVRGWIADGGVKDKEPLHKARRDVETRMEKLREYERESKTKEYSRAGLAQDKVDPEQKCRSEARQFLSDSIGQLNCGIEQFESELEALDGGGNRKKVERDKQDKLSFLEKGLLSHQSHLAKFEAMLRMLDNETLSPKTVFSLKDEFEYYMDQAADGQLREVDHDTMYYGIEFENEQGDIRIQTPEQNLNPLSITSDGRPDVRDAVVPENATVGAATPATKSSASALKTVQDSVTAPATSVSSVWKKPPPPPLTLTPVLELQQNLKLPKALHSTGTRSYANSVGGTGRTIRRSTSKKLAGVKDDSRSPINTTANGINGFLPAHTSSGGTAAQRRKSFAELLALQSTPKVKQPVPPKVSPAAAPSVRHAVMVTSTVNGFPNGTITNIPATTAVSPRSLAGGQVNGNRKPWNAWDDAEVKEGEPSAKAVRVETPSPSPSLSTRMVHAQPPQTASVSVSEDVVTEAAAYSALTKTLTAAGEATFDRGDGGCDGMEDRPSQRPLEFENCVAPVAISGSRLFSDLSTAEPNSTELIWKSPAPVLDWPEAASSVSDSVSGITFLASNNTSSSNAMTDLVGWQPPAAFGAEEFFGNNFKLPPLVAPPSPQRRNPGTAVFECDIHYKLATEVLFYVFYFQGDKLARIHAARDLELRNWSFYTKLSVWMQRMDFPRLQTTEYERGNFRYWDKDNWKEEKLSDFLVDYRYVKNPSEELMRHIA</sequence>
<evidence type="ECO:0000259" key="13">
    <source>
        <dbReference type="Pfam" id="PF04065"/>
    </source>
</evidence>
<comment type="subcellular location">
    <subcellularLocation>
        <location evidence="2 10">Cytoplasm</location>
    </subcellularLocation>
    <subcellularLocation>
        <location evidence="1 10">Nucleus</location>
    </subcellularLocation>
</comment>
<dbReference type="PANTHER" id="PTHR23326">
    <property type="entry name" value="CCR4 NOT-RELATED"/>
    <property type="match status" value="1"/>
</dbReference>
<dbReference type="Pfam" id="PF04153">
    <property type="entry name" value="NOT2_3_5_C"/>
    <property type="match status" value="1"/>
</dbReference>
<keyword evidence="7 10" id="KW-0805">Transcription regulation</keyword>
<keyword evidence="5 10" id="KW-0678">Repressor</keyword>
<dbReference type="OrthoDB" id="293823at2759"/>
<dbReference type="GO" id="GO:0005634">
    <property type="term" value="C:nucleus"/>
    <property type="evidence" value="ECO:0007669"/>
    <property type="project" value="UniProtKB-SubCell"/>
</dbReference>
<evidence type="ECO:0000256" key="12">
    <source>
        <dbReference type="SAM" id="MobiDB-lite"/>
    </source>
</evidence>
<evidence type="ECO:0000313" key="15">
    <source>
        <dbReference type="EMBL" id="OQV13063.1"/>
    </source>
</evidence>
<dbReference type="InterPro" id="IPR007282">
    <property type="entry name" value="NOT2/3/5_C"/>
</dbReference>
<evidence type="ECO:0000256" key="4">
    <source>
        <dbReference type="ARBA" id="ARBA00022490"/>
    </source>
</evidence>
<evidence type="ECO:0000256" key="10">
    <source>
        <dbReference type="PIRNR" id="PIRNR005290"/>
    </source>
</evidence>
<dbReference type="InterPro" id="IPR038635">
    <property type="entry name" value="CCR4-NOT_su2/3/5_C_sf"/>
</dbReference>
<dbReference type="GO" id="GO:0000932">
    <property type="term" value="C:P-body"/>
    <property type="evidence" value="ECO:0007669"/>
    <property type="project" value="UniProtKB-UniRule"/>
</dbReference>
<feature type="region of interest" description="Disordered" evidence="12">
    <location>
        <begin position="334"/>
        <end position="367"/>
    </location>
</feature>
<evidence type="ECO:0000256" key="11">
    <source>
        <dbReference type="SAM" id="Coils"/>
    </source>
</evidence>
<dbReference type="Proteomes" id="UP000192578">
    <property type="component" value="Unassembled WGS sequence"/>
</dbReference>
<evidence type="ECO:0000259" key="14">
    <source>
        <dbReference type="Pfam" id="PF04153"/>
    </source>
</evidence>
<dbReference type="Pfam" id="PF04065">
    <property type="entry name" value="Not3"/>
    <property type="match status" value="1"/>
</dbReference>
<dbReference type="InterPro" id="IPR012270">
    <property type="entry name" value="CCR4-NOT_su3/5"/>
</dbReference>
<protein>
    <submittedName>
        <fullName evidence="15">CCR4-NOT transcription complex subunit 3</fullName>
    </submittedName>
</protein>
<dbReference type="GO" id="GO:0030015">
    <property type="term" value="C:CCR4-NOT core complex"/>
    <property type="evidence" value="ECO:0007669"/>
    <property type="project" value="UniProtKB-UniRule"/>
</dbReference>
<evidence type="ECO:0000256" key="9">
    <source>
        <dbReference type="ARBA" id="ARBA00023242"/>
    </source>
</evidence>
<dbReference type="EMBL" id="MTYJ01000131">
    <property type="protein sequence ID" value="OQV13063.1"/>
    <property type="molecule type" value="Genomic_DNA"/>
</dbReference>
<keyword evidence="9 10" id="KW-0539">Nucleus</keyword>
<dbReference type="AlphaFoldDB" id="A0A1W0WD46"/>
<keyword evidence="6" id="KW-0597">Phosphoprotein</keyword>
<dbReference type="Gene3D" id="2.30.30.1020">
    <property type="entry name" value="CCR4-NOT complex subunit 2/3/5, C-terminal domain"/>
    <property type="match status" value="1"/>
</dbReference>
<proteinExistence type="inferred from homology"/>
<evidence type="ECO:0000256" key="2">
    <source>
        <dbReference type="ARBA" id="ARBA00004496"/>
    </source>
</evidence>
<comment type="caution">
    <text evidence="15">The sequence shown here is derived from an EMBL/GenBank/DDBJ whole genome shotgun (WGS) entry which is preliminary data.</text>
</comment>
<dbReference type="GO" id="GO:0006355">
    <property type="term" value="P:regulation of DNA-templated transcription"/>
    <property type="evidence" value="ECO:0007669"/>
    <property type="project" value="InterPro"/>
</dbReference>
<dbReference type="PIRSF" id="PIRSF005290">
    <property type="entry name" value="NOT_su_3_5"/>
    <property type="match status" value="1"/>
</dbReference>
<evidence type="ECO:0000256" key="1">
    <source>
        <dbReference type="ARBA" id="ARBA00004123"/>
    </source>
</evidence>
<evidence type="ECO:0000313" key="16">
    <source>
        <dbReference type="Proteomes" id="UP000192578"/>
    </source>
</evidence>
<evidence type="ECO:0000256" key="7">
    <source>
        <dbReference type="ARBA" id="ARBA00023015"/>
    </source>
</evidence>
<dbReference type="InterPro" id="IPR040168">
    <property type="entry name" value="Not2/3/5"/>
</dbReference>
<feature type="coiled-coil region" evidence="11">
    <location>
        <begin position="41"/>
        <end position="97"/>
    </location>
</feature>
<gene>
    <name evidence="15" type="ORF">BV898_12720</name>
</gene>
<dbReference type="GO" id="GO:2000036">
    <property type="term" value="P:regulation of stem cell population maintenance"/>
    <property type="evidence" value="ECO:0007669"/>
    <property type="project" value="UniProtKB-ARBA"/>
</dbReference>
<evidence type="ECO:0000256" key="5">
    <source>
        <dbReference type="ARBA" id="ARBA00022491"/>
    </source>
</evidence>
<evidence type="ECO:0000256" key="3">
    <source>
        <dbReference type="ARBA" id="ARBA00007682"/>
    </source>
</evidence>
<evidence type="ECO:0000256" key="8">
    <source>
        <dbReference type="ARBA" id="ARBA00023163"/>
    </source>
</evidence>
<accession>A0A1W0WD46</accession>